<feature type="region of interest" description="Disordered" evidence="1">
    <location>
        <begin position="164"/>
        <end position="189"/>
    </location>
</feature>
<dbReference type="AlphaFoldDB" id="A0A543KN20"/>
<evidence type="ECO:0000313" key="3">
    <source>
        <dbReference type="Proteomes" id="UP000315133"/>
    </source>
</evidence>
<gene>
    <name evidence="2" type="ORF">FB476_1312</name>
</gene>
<evidence type="ECO:0000313" key="2">
    <source>
        <dbReference type="EMBL" id="TQM96444.1"/>
    </source>
</evidence>
<protein>
    <recommendedName>
        <fullName evidence="4">Peptide subunit release factor 1 (ERF1)</fullName>
    </recommendedName>
</protein>
<dbReference type="Pfam" id="PF18845">
    <property type="entry name" value="baeRF_family3"/>
    <property type="match status" value="1"/>
</dbReference>
<name>A0A543KN20_9MICO</name>
<dbReference type="Proteomes" id="UP000315133">
    <property type="component" value="Unassembled WGS sequence"/>
</dbReference>
<dbReference type="RefSeq" id="WP_141818064.1">
    <property type="nucleotide sequence ID" value="NZ_BAAAIL010000003.1"/>
</dbReference>
<evidence type="ECO:0008006" key="4">
    <source>
        <dbReference type="Google" id="ProtNLM"/>
    </source>
</evidence>
<organism evidence="2 3">
    <name type="scientific">Ornithinimicrobium humiphilum</name>
    <dbReference type="NCBI Taxonomy" id="125288"/>
    <lineage>
        <taxon>Bacteria</taxon>
        <taxon>Bacillati</taxon>
        <taxon>Actinomycetota</taxon>
        <taxon>Actinomycetes</taxon>
        <taxon>Micrococcales</taxon>
        <taxon>Ornithinimicrobiaceae</taxon>
        <taxon>Ornithinimicrobium</taxon>
    </lineage>
</organism>
<accession>A0A543KN20</accession>
<dbReference type="EMBL" id="VFPU01000001">
    <property type="protein sequence ID" value="TQM96444.1"/>
    <property type="molecule type" value="Genomic_DNA"/>
</dbReference>
<evidence type="ECO:0000256" key="1">
    <source>
        <dbReference type="SAM" id="MobiDB-lite"/>
    </source>
</evidence>
<keyword evidence="3" id="KW-1185">Reference proteome</keyword>
<dbReference type="OrthoDB" id="4393931at2"/>
<comment type="caution">
    <text evidence="2">The sequence shown here is derived from an EMBL/GenBank/DDBJ whole genome shotgun (WGS) entry which is preliminary data.</text>
</comment>
<dbReference type="InterPro" id="IPR041289">
    <property type="entry name" value="Bact_RF_family3"/>
</dbReference>
<proteinExistence type="predicted"/>
<sequence length="380" mass="40742">MDLMTRAEFEELVGDGDGTRVSLFIPTHRVGGGKESEADRLRWKNLLGAVEAALLEDGHEQRDVAQLLAPARELHGDGMAWSHMADGLAMYLAPGWSAMYRVPLELPELAAIGSGFVLGPVLPLLSDQNYVVLTLSQRHVRVLRGSRDRIGELDVPSVPSAFEDVFEPDGPASDSVPRPTASGRSGQAGSVYYGGGSADNVHKEDVTEFFREVARGVEEHLAGRTIPMILAGLPEWVAVYRTINTYPHLLDAAIERNPDDMSADDLRTAAWGLVETRLAQDSARLLDRYQEQLARGNGAATPEDVAAAAAEGRVDTLLISADGCYTGNPDGPAIVRPGRDEDDVCGVVDAAARATLRNGGAVRVLEELPDGAPVAAVMRY</sequence>
<reference evidence="2 3" key="1">
    <citation type="submission" date="2019-06" db="EMBL/GenBank/DDBJ databases">
        <title>Sequencing the genomes of 1000 actinobacteria strains.</title>
        <authorList>
            <person name="Klenk H.-P."/>
        </authorList>
    </citation>
    <scope>NUCLEOTIDE SEQUENCE [LARGE SCALE GENOMIC DNA]</scope>
    <source>
        <strain evidence="2 3">DSM 12362</strain>
    </source>
</reference>